<evidence type="ECO:0000313" key="10">
    <source>
        <dbReference type="Proteomes" id="UP000037069"/>
    </source>
</evidence>
<keyword evidence="6" id="KW-0539">Nucleus</keyword>
<dbReference type="GO" id="GO:0003677">
    <property type="term" value="F:DNA binding"/>
    <property type="evidence" value="ECO:0007669"/>
    <property type="project" value="InterPro"/>
</dbReference>
<dbReference type="Pfam" id="PF00004">
    <property type="entry name" value="AAA"/>
    <property type="match status" value="1"/>
</dbReference>
<dbReference type="InterPro" id="IPR050238">
    <property type="entry name" value="DNA_Rep/Repair_Clamp_Loader"/>
</dbReference>
<keyword evidence="10" id="KW-1185">Reference proteome</keyword>
<dbReference type="FunFam" id="1.20.272.10:FF:000004">
    <property type="entry name" value="Replication factor C subunit 5"/>
    <property type="match status" value="1"/>
</dbReference>
<dbReference type="PANTHER" id="PTHR11669:SF9">
    <property type="entry name" value="REPLICATION FACTOR C SUBUNIT 5"/>
    <property type="match status" value="1"/>
</dbReference>
<dbReference type="FunFam" id="1.10.8.60:FF:000028">
    <property type="entry name" value="Replication factor C subunit 5"/>
    <property type="match status" value="1"/>
</dbReference>
<dbReference type="SUPFAM" id="SSF48019">
    <property type="entry name" value="post-AAA+ oligomerization domain-like"/>
    <property type="match status" value="1"/>
</dbReference>
<dbReference type="GO" id="GO:0005524">
    <property type="term" value="F:ATP binding"/>
    <property type="evidence" value="ECO:0007669"/>
    <property type="project" value="UniProtKB-KW"/>
</dbReference>
<dbReference type="CDD" id="cd00009">
    <property type="entry name" value="AAA"/>
    <property type="match status" value="1"/>
</dbReference>
<comment type="caution">
    <text evidence="9">The sequence shown here is derived from an EMBL/GenBank/DDBJ whole genome shotgun (WGS) entry which is preliminary data.</text>
</comment>
<dbReference type="GO" id="GO:0016887">
    <property type="term" value="F:ATP hydrolysis activity"/>
    <property type="evidence" value="ECO:0007669"/>
    <property type="project" value="InterPro"/>
</dbReference>
<dbReference type="InterPro" id="IPR008921">
    <property type="entry name" value="DNA_pol3_clamp-load_cplx_C"/>
</dbReference>
<evidence type="ECO:0000256" key="4">
    <source>
        <dbReference type="ARBA" id="ARBA00022741"/>
    </source>
</evidence>
<dbReference type="Gene3D" id="1.10.8.60">
    <property type="match status" value="1"/>
</dbReference>
<evidence type="ECO:0000256" key="7">
    <source>
        <dbReference type="ARBA" id="ARBA00080380"/>
    </source>
</evidence>
<dbReference type="InterPro" id="IPR003959">
    <property type="entry name" value="ATPase_AAA_core"/>
</dbReference>
<keyword evidence="3" id="KW-0235">DNA replication</keyword>
<proteinExistence type="inferred from homology"/>
<accession>A0A0L0BTN1</accession>
<comment type="subcellular location">
    <subcellularLocation>
        <location evidence="1">Nucleus</location>
    </subcellularLocation>
</comment>
<evidence type="ECO:0000259" key="8">
    <source>
        <dbReference type="SMART" id="SM00382"/>
    </source>
</evidence>
<dbReference type="FunFam" id="3.40.50.300:FF:000129">
    <property type="entry name" value="Replication factor C subunit 5"/>
    <property type="match status" value="1"/>
</dbReference>
<dbReference type="SUPFAM" id="SSF52540">
    <property type="entry name" value="P-loop containing nucleoside triphosphate hydrolases"/>
    <property type="match status" value="1"/>
</dbReference>
<dbReference type="GO" id="GO:0005663">
    <property type="term" value="C:DNA replication factor C complex"/>
    <property type="evidence" value="ECO:0007669"/>
    <property type="project" value="TreeGrafter"/>
</dbReference>
<keyword evidence="5" id="KW-0067">ATP-binding</keyword>
<dbReference type="InterPro" id="IPR047854">
    <property type="entry name" value="RFC_lid"/>
</dbReference>
<dbReference type="Pfam" id="PF08542">
    <property type="entry name" value="Rep_fac_C"/>
    <property type="match status" value="1"/>
</dbReference>
<protein>
    <recommendedName>
        <fullName evidence="7">Activator 1 subunit 5</fullName>
    </recommendedName>
</protein>
<organism evidence="9 10">
    <name type="scientific">Lucilia cuprina</name>
    <name type="common">Green bottle fly</name>
    <name type="synonym">Australian sheep blowfly</name>
    <dbReference type="NCBI Taxonomy" id="7375"/>
    <lineage>
        <taxon>Eukaryota</taxon>
        <taxon>Metazoa</taxon>
        <taxon>Ecdysozoa</taxon>
        <taxon>Arthropoda</taxon>
        <taxon>Hexapoda</taxon>
        <taxon>Insecta</taxon>
        <taxon>Pterygota</taxon>
        <taxon>Neoptera</taxon>
        <taxon>Endopterygota</taxon>
        <taxon>Diptera</taxon>
        <taxon>Brachycera</taxon>
        <taxon>Muscomorpha</taxon>
        <taxon>Oestroidea</taxon>
        <taxon>Calliphoridae</taxon>
        <taxon>Luciliinae</taxon>
        <taxon>Lucilia</taxon>
    </lineage>
</organism>
<dbReference type="Proteomes" id="UP000037069">
    <property type="component" value="Unassembled WGS sequence"/>
</dbReference>
<feature type="domain" description="AAA+ ATPase" evidence="8">
    <location>
        <begin position="44"/>
        <end position="172"/>
    </location>
</feature>
<dbReference type="InterPro" id="IPR003593">
    <property type="entry name" value="AAA+_ATPase"/>
</dbReference>
<dbReference type="InterPro" id="IPR013748">
    <property type="entry name" value="Rep_factorC_C"/>
</dbReference>
<dbReference type="GO" id="GO:0003689">
    <property type="term" value="F:DNA clamp loader activity"/>
    <property type="evidence" value="ECO:0007669"/>
    <property type="project" value="TreeGrafter"/>
</dbReference>
<dbReference type="PANTHER" id="PTHR11669">
    <property type="entry name" value="REPLICATION FACTOR C / DNA POLYMERASE III GAMMA-TAU SUBUNIT"/>
    <property type="match status" value="1"/>
</dbReference>
<dbReference type="Gene3D" id="3.40.50.300">
    <property type="entry name" value="P-loop containing nucleotide triphosphate hydrolases"/>
    <property type="match status" value="1"/>
</dbReference>
<dbReference type="STRING" id="7375.A0A0L0BTN1"/>
<dbReference type="GO" id="GO:0006261">
    <property type="term" value="P:DNA-templated DNA replication"/>
    <property type="evidence" value="ECO:0007669"/>
    <property type="project" value="TreeGrafter"/>
</dbReference>
<evidence type="ECO:0000256" key="2">
    <source>
        <dbReference type="ARBA" id="ARBA00005378"/>
    </source>
</evidence>
<dbReference type="OMA" id="AEDNLPW"/>
<evidence type="ECO:0000256" key="3">
    <source>
        <dbReference type="ARBA" id="ARBA00022705"/>
    </source>
</evidence>
<dbReference type="CDD" id="cd18140">
    <property type="entry name" value="HLD_clamp_RFC"/>
    <property type="match status" value="1"/>
</dbReference>
<comment type="similarity">
    <text evidence="2">Belongs to the activator 1 small subunits family.</text>
</comment>
<dbReference type="GO" id="GO:0006281">
    <property type="term" value="P:DNA repair"/>
    <property type="evidence" value="ECO:0007669"/>
    <property type="project" value="TreeGrafter"/>
</dbReference>
<dbReference type="EMBL" id="JRES01001480">
    <property type="protein sequence ID" value="KNC22584.1"/>
    <property type="molecule type" value="Genomic_DNA"/>
</dbReference>
<evidence type="ECO:0000256" key="5">
    <source>
        <dbReference type="ARBA" id="ARBA00022840"/>
    </source>
</evidence>
<dbReference type="SMART" id="SM00382">
    <property type="entry name" value="AAA"/>
    <property type="match status" value="1"/>
</dbReference>
<dbReference type="InterPro" id="IPR027417">
    <property type="entry name" value="P-loop_NTPase"/>
</dbReference>
<dbReference type="AlphaFoldDB" id="A0A0L0BTN1"/>
<evidence type="ECO:0000313" key="9">
    <source>
        <dbReference type="EMBL" id="KNC22584.1"/>
    </source>
</evidence>
<reference evidence="9 10" key="1">
    <citation type="journal article" date="2015" name="Nat. Commun.">
        <title>Lucilia cuprina genome unlocks parasitic fly biology to underpin future interventions.</title>
        <authorList>
            <person name="Anstead C.A."/>
            <person name="Korhonen P.K."/>
            <person name="Young N.D."/>
            <person name="Hall R.S."/>
            <person name="Jex A.R."/>
            <person name="Murali S.C."/>
            <person name="Hughes D.S."/>
            <person name="Lee S.F."/>
            <person name="Perry T."/>
            <person name="Stroehlein A.J."/>
            <person name="Ansell B.R."/>
            <person name="Breugelmans B."/>
            <person name="Hofmann A."/>
            <person name="Qu J."/>
            <person name="Dugan S."/>
            <person name="Lee S.L."/>
            <person name="Chao H."/>
            <person name="Dinh H."/>
            <person name="Han Y."/>
            <person name="Doddapaneni H.V."/>
            <person name="Worley K.C."/>
            <person name="Muzny D.M."/>
            <person name="Ioannidis P."/>
            <person name="Waterhouse R.M."/>
            <person name="Zdobnov E.M."/>
            <person name="James P.J."/>
            <person name="Bagnall N.H."/>
            <person name="Kotze A.C."/>
            <person name="Gibbs R.A."/>
            <person name="Richards S."/>
            <person name="Batterham P."/>
            <person name="Gasser R.B."/>
        </authorList>
    </citation>
    <scope>NUCLEOTIDE SEQUENCE [LARGE SCALE GENOMIC DNA]</scope>
    <source>
        <strain evidence="9 10">LS</strain>
        <tissue evidence="9">Full body</tissue>
    </source>
</reference>
<gene>
    <name evidence="9" type="ORF">FF38_00201</name>
</gene>
<dbReference type="GO" id="GO:0005634">
    <property type="term" value="C:nucleus"/>
    <property type="evidence" value="ECO:0007669"/>
    <property type="project" value="UniProtKB-SubCell"/>
</dbReference>
<keyword evidence="4" id="KW-0547">Nucleotide-binding</keyword>
<dbReference type="OrthoDB" id="10254700at2759"/>
<dbReference type="Gene3D" id="1.20.272.10">
    <property type="match status" value="1"/>
</dbReference>
<evidence type="ECO:0000256" key="1">
    <source>
        <dbReference type="ARBA" id="ARBA00004123"/>
    </source>
</evidence>
<sequence>MSEENAAKTSRMPWVEKYRPSKLDDLISHEEIISTINRFINQKQLPHLLFYGPPGTGKTSTILACAKQLYTPAQFKSMVLELNASDDRGIGIVRGQILNFASTRTIFSGTFKLIILDEADAMTNDAQNALRRIIEKYTENVRFCVICNYLSKIIPAVQSRCTRFRFAPLVPEQILPRLDKIIELEDLNVTEDGKKALMTLSKGDMRKVLNVLQSTSMAFDVVNEDNVYTCVGHPLRSDIEKILETLLSCRNFEQAYNEIHRIKSVKGLALDDILTELHLFVMRLELPMSVMNKLIIKMASIEERLAKGCTEGPQTTALISAFFIHRDQVTLES</sequence>
<name>A0A0L0BTN1_LUCCU</name>
<dbReference type="NCBIfam" id="NF001679">
    <property type="entry name" value="PRK00440.1"/>
    <property type="match status" value="1"/>
</dbReference>
<evidence type="ECO:0000256" key="6">
    <source>
        <dbReference type="ARBA" id="ARBA00023242"/>
    </source>
</evidence>